<organism evidence="2 3">
    <name type="scientific">Kingella bonacorsii</name>
    <dbReference type="NCBI Taxonomy" id="2796361"/>
    <lineage>
        <taxon>Bacteria</taxon>
        <taxon>Pseudomonadati</taxon>
        <taxon>Pseudomonadota</taxon>
        <taxon>Betaproteobacteria</taxon>
        <taxon>Neisseriales</taxon>
        <taxon>Neisseriaceae</taxon>
        <taxon>Kingella</taxon>
    </lineage>
</organism>
<keyword evidence="1" id="KW-0812">Transmembrane</keyword>
<feature type="transmembrane region" description="Helical" evidence="1">
    <location>
        <begin position="7"/>
        <end position="29"/>
    </location>
</feature>
<feature type="transmembrane region" description="Helical" evidence="1">
    <location>
        <begin position="49"/>
        <end position="67"/>
    </location>
</feature>
<name>A0ABS1BP99_9NEIS</name>
<gene>
    <name evidence="2" type="ORF">JDW22_00085</name>
</gene>
<sequence>METELKLYYRCGVTALLQLAILAALLYYANHTLLRFDAGTGQAGKWREYLQLFLVDALLACPLIFRLSMLLDRRPQIIISADGIRSRNGKNAVWRDVGYLGNIRIGRTRYGTWLDLSVGTQEMTFPLNHLRCDTDQLETLVRALAAEPQRIRRVQIIQRANSGQPPV</sequence>
<evidence type="ECO:0000313" key="2">
    <source>
        <dbReference type="EMBL" id="MBK0395017.1"/>
    </source>
</evidence>
<comment type="caution">
    <text evidence="2">The sequence shown here is derived from an EMBL/GenBank/DDBJ whole genome shotgun (WGS) entry which is preliminary data.</text>
</comment>
<dbReference type="EMBL" id="JAEHNZ010000001">
    <property type="protein sequence ID" value="MBK0395017.1"/>
    <property type="molecule type" value="Genomic_DNA"/>
</dbReference>
<dbReference type="RefSeq" id="WP_003796690.1">
    <property type="nucleotide sequence ID" value="NZ_JAEHNZ010000001.1"/>
</dbReference>
<proteinExistence type="predicted"/>
<keyword evidence="1" id="KW-1133">Transmembrane helix</keyword>
<protein>
    <recommendedName>
        <fullName evidence="4">PH domain-containing protein</fullName>
    </recommendedName>
</protein>
<evidence type="ECO:0000313" key="3">
    <source>
        <dbReference type="Proteomes" id="UP000614058"/>
    </source>
</evidence>
<dbReference type="GeneID" id="84906109"/>
<evidence type="ECO:0000256" key="1">
    <source>
        <dbReference type="SAM" id="Phobius"/>
    </source>
</evidence>
<evidence type="ECO:0008006" key="4">
    <source>
        <dbReference type="Google" id="ProtNLM"/>
    </source>
</evidence>
<accession>A0ABS1BP99</accession>
<keyword evidence="3" id="KW-1185">Reference proteome</keyword>
<dbReference type="Proteomes" id="UP000614058">
    <property type="component" value="Unassembled WGS sequence"/>
</dbReference>
<reference evidence="2 3" key="1">
    <citation type="journal article" date="2021" name="Pathogens">
        <title>Isolation and Characterization of Kingella bonacorsii sp. nov., A Novel Kingella Species Detected in a Stable Periodontitis Subject.</title>
        <authorList>
            <person name="Antezack A."/>
            <person name="Boxberger M."/>
            <person name="Rolland C."/>
            <person name="Monnet-Corti V."/>
            <person name="La Scola B."/>
        </authorList>
    </citation>
    <scope>NUCLEOTIDE SEQUENCE [LARGE SCALE GENOMIC DNA]</scope>
    <source>
        <strain evidence="2 3">Marseille-Q4569</strain>
    </source>
</reference>
<keyword evidence="1" id="KW-0472">Membrane</keyword>